<reference evidence="1 2" key="1">
    <citation type="submission" date="2017-12" db="EMBL/GenBank/DDBJ databases">
        <title>Complete genome sequence and characterization of bacteriophage phiP4-3 infecting Proteus pennea.</title>
        <authorList>
            <person name="He Y."/>
            <person name="Yang H."/>
        </authorList>
    </citation>
    <scope>NUCLEOTIDE SEQUENCE [LARGE SCALE GENOMIC DNA]</scope>
</reference>
<name>A0A2I6PF71_9CAUD</name>
<evidence type="ECO:0000313" key="1">
    <source>
        <dbReference type="EMBL" id="AUM58371.1"/>
    </source>
</evidence>
<sequence length="131" mass="14901">MHIKTGDLVYISPSSKYYIGDKQNPINKIGVVKDRGRRTIYVDWGDCKNNYLQSDLVVVTLGKSVLSKLLVEPCPDPFVKSTKVCKGCGKQLMISSFSESNNSEDKLFPYCKCCVESFQSQHKQQYDRLYS</sequence>
<organism evidence="1 2">
    <name type="scientific">Proteus phage phiP4-3</name>
    <dbReference type="NCBI Taxonomy" id="2065203"/>
    <lineage>
        <taxon>Viruses</taxon>
        <taxon>Duplodnaviria</taxon>
        <taxon>Heunggongvirae</taxon>
        <taxon>Uroviricota</taxon>
        <taxon>Caudoviricetes</taxon>
        <taxon>Pantevenvirales</taxon>
        <taxon>Straboviridae</taxon>
        <taxon>Bragavirus</taxon>
        <taxon>Bragavirus p43</taxon>
    </lineage>
</organism>
<gene>
    <name evidence="1" type="ORF">phiP43_013</name>
</gene>
<evidence type="ECO:0000313" key="2">
    <source>
        <dbReference type="Proteomes" id="UP000240538"/>
    </source>
</evidence>
<protein>
    <submittedName>
        <fullName evidence="1">Uncharacterized protein</fullName>
    </submittedName>
</protein>
<dbReference type="Proteomes" id="UP000240538">
    <property type="component" value="Segment"/>
</dbReference>
<dbReference type="EMBL" id="MG696114">
    <property type="protein sequence ID" value="AUM58371.1"/>
    <property type="molecule type" value="Genomic_DNA"/>
</dbReference>
<accession>A0A2I6PF71</accession>
<keyword evidence="2" id="KW-1185">Reference proteome</keyword>
<proteinExistence type="predicted"/>